<proteinExistence type="predicted"/>
<dbReference type="PANTHER" id="PTHR33221:SF5">
    <property type="entry name" value="HTH-TYPE TRANSCRIPTIONAL REGULATOR ISCR"/>
    <property type="match status" value="1"/>
</dbReference>
<dbReference type="Pfam" id="PF02082">
    <property type="entry name" value="Rrf2"/>
    <property type="match status" value="1"/>
</dbReference>
<dbReference type="NCBIfam" id="TIGR00738">
    <property type="entry name" value="rrf2_super"/>
    <property type="match status" value="1"/>
</dbReference>
<name>A0A382T165_9ZZZZ</name>
<evidence type="ECO:0008006" key="3">
    <source>
        <dbReference type="Google" id="ProtNLM"/>
    </source>
</evidence>
<dbReference type="InterPro" id="IPR036388">
    <property type="entry name" value="WH-like_DNA-bd_sf"/>
</dbReference>
<dbReference type="SUPFAM" id="SSF46785">
    <property type="entry name" value="Winged helix' DNA-binding domain"/>
    <property type="match status" value="1"/>
</dbReference>
<dbReference type="GO" id="GO:0003700">
    <property type="term" value="F:DNA-binding transcription factor activity"/>
    <property type="evidence" value="ECO:0007669"/>
    <property type="project" value="TreeGrafter"/>
</dbReference>
<dbReference type="Gene3D" id="1.10.10.10">
    <property type="entry name" value="Winged helix-like DNA-binding domain superfamily/Winged helix DNA-binding domain"/>
    <property type="match status" value="1"/>
</dbReference>
<reference evidence="2" key="1">
    <citation type="submission" date="2018-05" db="EMBL/GenBank/DDBJ databases">
        <authorList>
            <person name="Lanie J.A."/>
            <person name="Ng W.-L."/>
            <person name="Kazmierczak K.M."/>
            <person name="Andrzejewski T.M."/>
            <person name="Davidsen T.M."/>
            <person name="Wayne K.J."/>
            <person name="Tettelin H."/>
            <person name="Glass J.I."/>
            <person name="Rusch D."/>
            <person name="Podicherti R."/>
            <person name="Tsui H.-C.T."/>
            <person name="Winkler M.E."/>
        </authorList>
    </citation>
    <scope>NUCLEOTIDE SEQUENCE</scope>
</reference>
<dbReference type="PROSITE" id="PS51197">
    <property type="entry name" value="HTH_RRF2_2"/>
    <property type="match status" value="1"/>
</dbReference>
<dbReference type="EMBL" id="UINC01133164">
    <property type="protein sequence ID" value="SVD15940.1"/>
    <property type="molecule type" value="Genomic_DNA"/>
</dbReference>
<protein>
    <recommendedName>
        <fullName evidence="3">[Fe-S]-binding protein</fullName>
    </recommendedName>
</protein>
<evidence type="ECO:0000313" key="2">
    <source>
        <dbReference type="EMBL" id="SVD15940.1"/>
    </source>
</evidence>
<dbReference type="InterPro" id="IPR000944">
    <property type="entry name" value="Tscrpt_reg_Rrf2"/>
</dbReference>
<sequence length="146" mass="16550">MKLTSKGRYAVMAMADLAKNNVKKPTNLTEISLRQGISIAYLEQLFLKLRKNNLVQSVRGPSGGYVLSKPPGDIKLLSIIRAVDEKIKTVKCRKESKKGCNGKSIKCITHNLWDDLETHINKFFEDNTLNDILFREARSNSEELKQ</sequence>
<dbReference type="InterPro" id="IPR036390">
    <property type="entry name" value="WH_DNA-bd_sf"/>
</dbReference>
<keyword evidence="1" id="KW-0238">DNA-binding</keyword>
<gene>
    <name evidence="2" type="ORF">METZ01_LOCUS368794</name>
</gene>
<evidence type="ECO:0000256" key="1">
    <source>
        <dbReference type="ARBA" id="ARBA00023125"/>
    </source>
</evidence>
<dbReference type="AlphaFoldDB" id="A0A382T165"/>
<dbReference type="GO" id="GO:0005829">
    <property type="term" value="C:cytosol"/>
    <property type="evidence" value="ECO:0007669"/>
    <property type="project" value="TreeGrafter"/>
</dbReference>
<accession>A0A382T165</accession>
<organism evidence="2">
    <name type="scientific">marine metagenome</name>
    <dbReference type="NCBI Taxonomy" id="408172"/>
    <lineage>
        <taxon>unclassified sequences</taxon>
        <taxon>metagenomes</taxon>
        <taxon>ecological metagenomes</taxon>
    </lineage>
</organism>
<dbReference type="PANTHER" id="PTHR33221">
    <property type="entry name" value="WINGED HELIX-TURN-HELIX TRANSCRIPTIONAL REGULATOR, RRF2 FAMILY"/>
    <property type="match status" value="1"/>
</dbReference>
<dbReference type="GO" id="GO:0003677">
    <property type="term" value="F:DNA binding"/>
    <property type="evidence" value="ECO:0007669"/>
    <property type="project" value="UniProtKB-KW"/>
</dbReference>